<name>A0ABV2M234_9FIRM</name>
<sequence length="90" mass="10292">MRYIAINDGAVKRIFYLCVAGNGPMRIAKTLKADKVLTTRAHYAKQKELTEKVKEEQQKVDIIFNFVGEIHLPTDLQTEQKEATKQKKTA</sequence>
<dbReference type="Proteomes" id="UP001549106">
    <property type="component" value="Unassembled WGS sequence"/>
</dbReference>
<keyword evidence="2" id="KW-1185">Reference proteome</keyword>
<organism evidence="1 2">
    <name type="scientific">Blautia caecimuris</name>
    <dbReference type="NCBI Taxonomy" id="1796615"/>
    <lineage>
        <taxon>Bacteria</taxon>
        <taxon>Bacillati</taxon>
        <taxon>Bacillota</taxon>
        <taxon>Clostridia</taxon>
        <taxon>Lachnospirales</taxon>
        <taxon>Lachnospiraceae</taxon>
        <taxon>Blautia</taxon>
    </lineage>
</organism>
<evidence type="ECO:0000313" key="2">
    <source>
        <dbReference type="Proteomes" id="UP001549106"/>
    </source>
</evidence>
<dbReference type="EMBL" id="JBEPMJ010000008">
    <property type="protein sequence ID" value="MET3750139.1"/>
    <property type="molecule type" value="Genomic_DNA"/>
</dbReference>
<proteinExistence type="predicted"/>
<accession>A0ABV2M234</accession>
<dbReference type="RefSeq" id="WP_330601524.1">
    <property type="nucleotide sequence ID" value="NZ_JBEPMJ010000008.1"/>
</dbReference>
<protein>
    <submittedName>
        <fullName evidence="1">BioD-like phosphotransacetylase family protein</fullName>
    </submittedName>
</protein>
<comment type="caution">
    <text evidence="1">The sequence shown here is derived from an EMBL/GenBank/DDBJ whole genome shotgun (WGS) entry which is preliminary data.</text>
</comment>
<evidence type="ECO:0000313" key="1">
    <source>
        <dbReference type="EMBL" id="MET3750139.1"/>
    </source>
</evidence>
<gene>
    <name evidence="1" type="ORF">ABID24_001383</name>
</gene>
<reference evidence="1 2" key="1">
    <citation type="submission" date="2024-06" db="EMBL/GenBank/DDBJ databases">
        <title>Genomic Encyclopedia of Type Strains, Phase IV (KMG-IV): sequencing the most valuable type-strain genomes for metagenomic binning, comparative biology and taxonomic classification.</title>
        <authorList>
            <person name="Goeker M."/>
        </authorList>
    </citation>
    <scope>NUCLEOTIDE SEQUENCE [LARGE SCALE GENOMIC DNA]</scope>
    <source>
        <strain evidence="1 2">DSM 29492</strain>
    </source>
</reference>